<dbReference type="AlphaFoldDB" id="A0A0A9HQI5"/>
<organism evidence="1">
    <name type="scientific">Arundo donax</name>
    <name type="common">Giant reed</name>
    <name type="synonym">Donax arundinaceus</name>
    <dbReference type="NCBI Taxonomy" id="35708"/>
    <lineage>
        <taxon>Eukaryota</taxon>
        <taxon>Viridiplantae</taxon>
        <taxon>Streptophyta</taxon>
        <taxon>Embryophyta</taxon>
        <taxon>Tracheophyta</taxon>
        <taxon>Spermatophyta</taxon>
        <taxon>Magnoliopsida</taxon>
        <taxon>Liliopsida</taxon>
        <taxon>Poales</taxon>
        <taxon>Poaceae</taxon>
        <taxon>PACMAD clade</taxon>
        <taxon>Arundinoideae</taxon>
        <taxon>Arundineae</taxon>
        <taxon>Arundo</taxon>
    </lineage>
</organism>
<evidence type="ECO:0000313" key="1">
    <source>
        <dbReference type="EMBL" id="JAE37121.1"/>
    </source>
</evidence>
<proteinExistence type="predicted"/>
<reference evidence="1" key="1">
    <citation type="submission" date="2014-09" db="EMBL/GenBank/DDBJ databases">
        <authorList>
            <person name="Magalhaes I.L.F."/>
            <person name="Oliveira U."/>
            <person name="Santos F.R."/>
            <person name="Vidigal T.H.D.A."/>
            <person name="Brescovit A.D."/>
            <person name="Santos A.J."/>
        </authorList>
    </citation>
    <scope>NUCLEOTIDE SEQUENCE</scope>
    <source>
        <tissue evidence="1">Shoot tissue taken approximately 20 cm above the soil surface</tissue>
    </source>
</reference>
<dbReference type="EMBL" id="GBRH01160775">
    <property type="protein sequence ID" value="JAE37121.1"/>
    <property type="molecule type" value="Transcribed_RNA"/>
</dbReference>
<reference evidence="1" key="2">
    <citation type="journal article" date="2015" name="Data Brief">
        <title>Shoot transcriptome of the giant reed, Arundo donax.</title>
        <authorList>
            <person name="Barrero R.A."/>
            <person name="Guerrero F.D."/>
            <person name="Moolhuijzen P."/>
            <person name="Goolsby J.A."/>
            <person name="Tidwell J."/>
            <person name="Bellgard S.E."/>
            <person name="Bellgard M.I."/>
        </authorList>
    </citation>
    <scope>NUCLEOTIDE SEQUENCE</scope>
    <source>
        <tissue evidence="1">Shoot tissue taken approximately 20 cm above the soil surface</tissue>
    </source>
</reference>
<protein>
    <submittedName>
        <fullName evidence="1">Uncharacterized protein</fullName>
    </submittedName>
</protein>
<accession>A0A0A9HQI5</accession>
<name>A0A0A9HQI5_ARUDO</name>
<sequence length="38" mass="4456">MLYRDGVIDEGVSHIIEAGWMKWHQESSILYDKVAHKL</sequence>